<dbReference type="Proteomes" id="UP000186905">
    <property type="component" value="Unassembled WGS sequence"/>
</dbReference>
<gene>
    <name evidence="2" type="ORF">BIT28_03925</name>
</gene>
<dbReference type="AlphaFoldDB" id="A0A1Q9GAE0"/>
<keyword evidence="3" id="KW-1185">Reference proteome</keyword>
<evidence type="ECO:0000313" key="3">
    <source>
        <dbReference type="Proteomes" id="UP000186905"/>
    </source>
</evidence>
<feature type="transmembrane region" description="Helical" evidence="1">
    <location>
        <begin position="50"/>
        <end position="68"/>
    </location>
</feature>
<keyword evidence="1" id="KW-1133">Transmembrane helix</keyword>
<proteinExistence type="predicted"/>
<evidence type="ECO:0000256" key="1">
    <source>
        <dbReference type="SAM" id="Phobius"/>
    </source>
</evidence>
<reference evidence="2 3" key="1">
    <citation type="submission" date="2016-09" db="EMBL/GenBank/DDBJ databases">
        <title>Photobacterium proteolyticum sp. nov. a protease producing bacterium isolated from ocean sediments of Laizhou Bay.</title>
        <authorList>
            <person name="Li Y."/>
        </authorList>
    </citation>
    <scope>NUCLEOTIDE SEQUENCE [LARGE SCALE GENOMIC DNA]</scope>
    <source>
        <strain evidence="2 3">13-12</strain>
    </source>
</reference>
<comment type="caution">
    <text evidence="2">The sequence shown here is derived from an EMBL/GenBank/DDBJ whole genome shotgun (WGS) entry which is preliminary data.</text>
</comment>
<feature type="transmembrane region" description="Helical" evidence="1">
    <location>
        <begin position="21"/>
        <end position="44"/>
    </location>
</feature>
<sequence>MVTLKRLLFSTFINLQPFFNLAYPLMFGLSVLGITLGIILMATPSNVHDSSQLICLGFALTGVYLMLLKKYYALILAWADTRESQVIPLRTDNSRHL</sequence>
<organism evidence="2 3">
    <name type="scientific">Photobacterium proteolyticum</name>
    <dbReference type="NCBI Taxonomy" id="1903952"/>
    <lineage>
        <taxon>Bacteria</taxon>
        <taxon>Pseudomonadati</taxon>
        <taxon>Pseudomonadota</taxon>
        <taxon>Gammaproteobacteria</taxon>
        <taxon>Vibrionales</taxon>
        <taxon>Vibrionaceae</taxon>
        <taxon>Photobacterium</taxon>
    </lineage>
</organism>
<keyword evidence="1" id="KW-0472">Membrane</keyword>
<evidence type="ECO:0000313" key="2">
    <source>
        <dbReference type="EMBL" id="OLQ71312.1"/>
    </source>
</evidence>
<accession>A0A1Q9GAE0</accession>
<dbReference type="EMBL" id="MJIL01000095">
    <property type="protein sequence ID" value="OLQ71312.1"/>
    <property type="molecule type" value="Genomic_DNA"/>
</dbReference>
<name>A0A1Q9GAE0_9GAMM</name>
<keyword evidence="1" id="KW-0812">Transmembrane</keyword>
<protein>
    <submittedName>
        <fullName evidence="2">Uncharacterized protein</fullName>
    </submittedName>
</protein>